<feature type="transmembrane region" description="Helical" evidence="1">
    <location>
        <begin position="54"/>
        <end position="73"/>
    </location>
</feature>
<keyword evidence="1" id="KW-0812">Transmembrane</keyword>
<dbReference type="Pfam" id="PF04120">
    <property type="entry name" value="Iron_permease"/>
    <property type="match status" value="1"/>
</dbReference>
<organism evidence="2 3">
    <name type="scientific">Mesorhizobium abyssinicae</name>
    <dbReference type="NCBI Taxonomy" id="1209958"/>
    <lineage>
        <taxon>Bacteria</taxon>
        <taxon>Pseudomonadati</taxon>
        <taxon>Pseudomonadota</taxon>
        <taxon>Alphaproteobacteria</taxon>
        <taxon>Hyphomicrobiales</taxon>
        <taxon>Phyllobacteriaceae</taxon>
        <taxon>Mesorhizobium</taxon>
    </lineage>
</organism>
<accession>A0ABU5AWS4</accession>
<evidence type="ECO:0000313" key="2">
    <source>
        <dbReference type="EMBL" id="MDX8541779.1"/>
    </source>
</evidence>
<dbReference type="EMBL" id="JAVIIP010000027">
    <property type="protein sequence ID" value="MDX8541779.1"/>
    <property type="molecule type" value="Genomic_DNA"/>
</dbReference>
<keyword evidence="3" id="KW-1185">Reference proteome</keyword>
<proteinExistence type="predicted"/>
<keyword evidence="1" id="KW-1133">Transmembrane helix</keyword>
<name>A0ABU5AWS4_9HYPH</name>
<protein>
    <submittedName>
        <fullName evidence="2">Low affinity iron permease family protein</fullName>
    </submittedName>
</protein>
<evidence type="ECO:0000313" key="3">
    <source>
        <dbReference type="Proteomes" id="UP001276564"/>
    </source>
</evidence>
<comment type="caution">
    <text evidence="2">The sequence shown here is derived from an EMBL/GenBank/DDBJ whole genome shotgun (WGS) entry which is preliminary data.</text>
</comment>
<dbReference type="RefSeq" id="WP_127309793.1">
    <property type="nucleotide sequence ID" value="NZ_JAVIIO010000003.1"/>
</dbReference>
<dbReference type="InterPro" id="IPR007251">
    <property type="entry name" value="Iron_permease_Fet4"/>
</dbReference>
<keyword evidence="1" id="KW-0472">Membrane</keyword>
<reference evidence="2 3" key="1">
    <citation type="submission" date="2023-08" db="EMBL/GenBank/DDBJ databases">
        <title>Implementing the SeqCode for naming new Mesorhizobium species isolated from Vachellia karroo root nodules.</title>
        <authorList>
            <person name="Van Lill M."/>
        </authorList>
    </citation>
    <scope>NUCLEOTIDE SEQUENCE [LARGE SCALE GENOMIC DNA]</scope>
    <source>
        <strain evidence="2 3">VK4B</strain>
    </source>
</reference>
<dbReference type="Proteomes" id="UP001276564">
    <property type="component" value="Unassembled WGS sequence"/>
</dbReference>
<evidence type="ECO:0000256" key="1">
    <source>
        <dbReference type="SAM" id="Phobius"/>
    </source>
</evidence>
<feature type="transmembrane region" description="Helical" evidence="1">
    <location>
        <begin position="29"/>
        <end position="48"/>
    </location>
</feature>
<gene>
    <name evidence="2" type="ORF">RFM23_29645</name>
</gene>
<sequence>MAQQAEDLGLERIFNRVAEAVAHAAGRPWAFASCLACVVAWALSGPVFDFSETWQLVINTGTTIVTFLMVFLIQNTQNRDGAAIQAKLDELIRSGQGKNDFIGIEHLTEAEVQEFRNRCAEAKQAQLRSEGAY</sequence>